<reference evidence="3 4" key="1">
    <citation type="submission" date="2018-05" db="EMBL/GenBank/DDBJ databases">
        <title>Genomic Encyclopedia of Type Strains, Phase IV (KMG-IV): sequencing the most valuable type-strain genomes for metagenomic binning, comparative biology and taxonomic classification.</title>
        <authorList>
            <person name="Goeker M."/>
        </authorList>
    </citation>
    <scope>NUCLEOTIDE SEQUENCE [LARGE SCALE GENOMIC DNA]</scope>
    <source>
        <strain evidence="3 4">DSM 44704</strain>
    </source>
</reference>
<dbReference type="Gene3D" id="3.40.1440.10">
    <property type="entry name" value="GIY-YIG endonuclease"/>
    <property type="match status" value="1"/>
</dbReference>
<evidence type="ECO:0000259" key="2">
    <source>
        <dbReference type="PROSITE" id="PS50164"/>
    </source>
</evidence>
<evidence type="ECO:0000256" key="1">
    <source>
        <dbReference type="SAM" id="MobiDB-lite"/>
    </source>
</evidence>
<dbReference type="InterPro" id="IPR035901">
    <property type="entry name" value="GIY-YIG_endonuc_sf"/>
</dbReference>
<organism evidence="3 4">
    <name type="scientific">Nocardia tenerifensis</name>
    <dbReference type="NCBI Taxonomy" id="228006"/>
    <lineage>
        <taxon>Bacteria</taxon>
        <taxon>Bacillati</taxon>
        <taxon>Actinomycetota</taxon>
        <taxon>Actinomycetes</taxon>
        <taxon>Mycobacteriales</taxon>
        <taxon>Nocardiaceae</taxon>
        <taxon>Nocardia</taxon>
    </lineage>
</organism>
<gene>
    <name evidence="3" type="ORF">DFR70_110190</name>
</gene>
<accession>A0A318JVV0</accession>
<dbReference type="PROSITE" id="PS50164">
    <property type="entry name" value="GIY_YIG"/>
    <property type="match status" value="1"/>
</dbReference>
<evidence type="ECO:0000313" key="4">
    <source>
        <dbReference type="Proteomes" id="UP000247569"/>
    </source>
</evidence>
<evidence type="ECO:0000313" key="3">
    <source>
        <dbReference type="EMBL" id="PXX60349.1"/>
    </source>
</evidence>
<dbReference type="CDD" id="cd00719">
    <property type="entry name" value="GIY-YIG_SF"/>
    <property type="match status" value="1"/>
</dbReference>
<dbReference type="InterPro" id="IPR000305">
    <property type="entry name" value="GIY-YIG_endonuc"/>
</dbReference>
<dbReference type="Pfam" id="PF01541">
    <property type="entry name" value="GIY-YIG"/>
    <property type="match status" value="1"/>
</dbReference>
<dbReference type="SMART" id="SM00465">
    <property type="entry name" value="GIYc"/>
    <property type="match status" value="1"/>
</dbReference>
<dbReference type="EMBL" id="QJKF01000010">
    <property type="protein sequence ID" value="PXX60349.1"/>
    <property type="molecule type" value="Genomic_DNA"/>
</dbReference>
<feature type="region of interest" description="Disordered" evidence="1">
    <location>
        <begin position="259"/>
        <end position="278"/>
    </location>
</feature>
<sequence>MSSHGKASLNDVKKAPKRSELPAADVQNFRALLKDFLSARDSEGRVWADAKWGVYAFYDYDGEPIYVGQTNEQLRVRVQRHLTNQRTDAVAMRILDTFEVAEVEIWPLWEYQNIAPKRKDPECFVRALYHLNQCEYTVYLDAINNSKYKAILNEKIPPVSPRCILPPSLRKPLISERIRHEREHPDIRIARRAEAISRLAAVARERGEVSPGLRRALVVQAVRLTYLSAQRLAYVEGRREPEPTAIKVSELVGSVLEEVADTDDGQYAEDNEDDALSD</sequence>
<comment type="caution">
    <text evidence="3">The sequence shown here is derived from an EMBL/GenBank/DDBJ whole genome shotgun (WGS) entry which is preliminary data.</text>
</comment>
<name>A0A318JVV0_9NOCA</name>
<keyword evidence="4" id="KW-1185">Reference proteome</keyword>
<protein>
    <submittedName>
        <fullName evidence="3">GIY-YIG catalytic domain-containing protein</fullName>
    </submittedName>
</protein>
<dbReference type="AlphaFoldDB" id="A0A318JVV0"/>
<proteinExistence type="predicted"/>
<dbReference type="RefSeq" id="WP_051186459.1">
    <property type="nucleotide sequence ID" value="NZ_QJKF01000010.1"/>
</dbReference>
<dbReference type="SUPFAM" id="SSF82771">
    <property type="entry name" value="GIY-YIG endonuclease"/>
    <property type="match status" value="1"/>
</dbReference>
<feature type="domain" description="GIY-YIG" evidence="2">
    <location>
        <begin position="50"/>
        <end position="138"/>
    </location>
</feature>
<dbReference type="Proteomes" id="UP000247569">
    <property type="component" value="Unassembled WGS sequence"/>
</dbReference>
<dbReference type="OrthoDB" id="9152702at2"/>